<evidence type="ECO:0000313" key="2">
    <source>
        <dbReference type="Proteomes" id="UP000095390"/>
    </source>
</evidence>
<evidence type="ECO:0000313" key="1">
    <source>
        <dbReference type="EMBL" id="CUM79063.1"/>
    </source>
</evidence>
<sequence length="289" mass="32980">MEDRNQSDRIFSYIDEQKNMGKTVAEEDIEEKNHKAQELWKEKVWRGYAELKKAGFKGGDSLFLIAAYFAGKPDKTITPLLRRLQMVMKEREDLISGGMLAASYYGMEELSMRIPVLEEGVRNLYTDQKDIEALTGSIMIADGGPAEVAKAIQWYMFFAKNGFDVKKRQMARVIGLLAVISSSPVMVGRELMNRTNESIGRYENEQKDKNYMQDTFCEQVCTYIKQLQRKEQEKARKLGKTSYRMLTGEKNVTVVDYTQEEEVSLNGSNMLVGMEQEVGLILSAIHMGV</sequence>
<gene>
    <name evidence="1" type="ORF">ERS852578_00254</name>
</gene>
<protein>
    <submittedName>
        <fullName evidence="1">Uncharacterized protein</fullName>
    </submittedName>
</protein>
<name>A0A173RM82_9FIRM</name>
<dbReference type="AlphaFoldDB" id="A0A173RM82"/>
<dbReference type="OrthoDB" id="9944312at2"/>
<dbReference type="EMBL" id="CYYC01000002">
    <property type="protein sequence ID" value="CUM79063.1"/>
    <property type="molecule type" value="Genomic_DNA"/>
</dbReference>
<accession>A0A173RM82</accession>
<dbReference type="RefSeq" id="WP_022170604.1">
    <property type="nucleotide sequence ID" value="NZ_CAUDVV010000043.1"/>
</dbReference>
<reference evidence="1 2" key="1">
    <citation type="submission" date="2015-09" db="EMBL/GenBank/DDBJ databases">
        <authorList>
            <consortium name="Pathogen Informatics"/>
        </authorList>
    </citation>
    <scope>NUCLEOTIDE SEQUENCE [LARGE SCALE GENOMIC DNA]</scope>
    <source>
        <strain evidence="1 2">2789STDY5834966</strain>
    </source>
</reference>
<proteinExistence type="predicted"/>
<dbReference type="Proteomes" id="UP000095390">
    <property type="component" value="Unassembled WGS sequence"/>
</dbReference>
<organism evidence="1 2">
    <name type="scientific">Anaerobutyricum hallii</name>
    <dbReference type="NCBI Taxonomy" id="39488"/>
    <lineage>
        <taxon>Bacteria</taxon>
        <taxon>Bacillati</taxon>
        <taxon>Bacillota</taxon>
        <taxon>Clostridia</taxon>
        <taxon>Lachnospirales</taxon>
        <taxon>Lachnospiraceae</taxon>
        <taxon>Anaerobutyricum</taxon>
    </lineage>
</organism>